<dbReference type="AlphaFoldDB" id="A0A3N0U6L0"/>
<dbReference type="GO" id="GO:0044097">
    <property type="term" value="P:secretion by the type IV secretion system"/>
    <property type="evidence" value="ECO:0007669"/>
    <property type="project" value="InterPro"/>
</dbReference>
<dbReference type="InterPro" id="IPR025662">
    <property type="entry name" value="Sigma_54_int_dom_ATP-bd_1"/>
</dbReference>
<dbReference type="Gene3D" id="3.30.450.90">
    <property type="match status" value="1"/>
</dbReference>
<dbReference type="GO" id="GO:0016887">
    <property type="term" value="F:ATP hydrolysis activity"/>
    <property type="evidence" value="ECO:0007669"/>
    <property type="project" value="InterPro"/>
</dbReference>
<gene>
    <name evidence="4" type="primary">virB11</name>
    <name evidence="4" type="ORF">EC392_15925</name>
</gene>
<proteinExistence type="inferred from homology"/>
<dbReference type="RefSeq" id="WP_123244720.1">
    <property type="nucleotide sequence ID" value="NZ_RJUJ01000025.1"/>
</dbReference>
<dbReference type="InterPro" id="IPR014155">
    <property type="entry name" value="VirB11"/>
</dbReference>
<feature type="domain" description="Bacterial type II secretion system protein E" evidence="3">
    <location>
        <begin position="159"/>
        <end position="279"/>
    </location>
</feature>
<evidence type="ECO:0000256" key="1">
    <source>
        <dbReference type="ARBA" id="ARBA00006611"/>
    </source>
</evidence>
<comment type="similarity">
    <text evidence="1 2">Belongs to the GSP E family.</text>
</comment>
<sequence>MDARNENMSLRFMREELLAQYLEIDGLTEIAINRAGELHTKIRGKWEQHESPVTFEQCYAFASALAVWNNDNIDDTSPILSATLPSGERCQIIIPDACERNTVSITVRKPSFEQRPHQSYIDDGFYNRVTGKEIKKSKDDELIEIYKSGNIPHFVEKIIEYGKSVFIVGETGSGKTTYMKTLLDYIPLGLRLITIEDNPEIKFYKHNNYVHLYYPADAGEDAIITPTRLIRACYRMNPDRILLAEVRGGEAWDCMKIIGSGHEGLVTSLHAGNPADCITGIIDRCYENPACRGMPYDVLLRKVFNCVDVIISVDISGDVRRMGDIYFKPLHIADMKEIFGYATM</sequence>
<evidence type="ECO:0000313" key="4">
    <source>
        <dbReference type="EMBL" id="ROH76249.1"/>
    </source>
</evidence>
<dbReference type="EMBL" id="RJUJ01000025">
    <property type="protein sequence ID" value="ROH76249.1"/>
    <property type="molecule type" value="Genomic_DNA"/>
</dbReference>
<evidence type="ECO:0000256" key="2">
    <source>
        <dbReference type="RuleBase" id="RU366071"/>
    </source>
</evidence>
<dbReference type="NCBIfam" id="TIGR02788">
    <property type="entry name" value="VirB11"/>
    <property type="match status" value="1"/>
</dbReference>
<protein>
    <recommendedName>
        <fullName evidence="2">Type IV secretion system protein</fullName>
    </recommendedName>
</protein>
<evidence type="ECO:0000313" key="5">
    <source>
        <dbReference type="Proteomes" id="UP000274511"/>
    </source>
</evidence>
<dbReference type="GO" id="GO:0043684">
    <property type="term" value="C:type IV secretion system complex"/>
    <property type="evidence" value="ECO:0007669"/>
    <property type="project" value="UniProtKB-UniRule"/>
</dbReference>
<reference evidence="4 5" key="1">
    <citation type="submission" date="2018-10" db="EMBL/GenBank/DDBJ databases">
        <title>New species genome.</title>
        <authorList>
            <person name="Li Y."/>
        </authorList>
    </citation>
    <scope>NUCLEOTIDE SEQUENCE [LARGE SCALE GENOMIC DNA]</scope>
    <source>
        <strain evidence="4 5">L6_4B</strain>
    </source>
</reference>
<dbReference type="GO" id="GO:0005524">
    <property type="term" value="F:ATP binding"/>
    <property type="evidence" value="ECO:0007669"/>
    <property type="project" value="UniProtKB-UniRule"/>
</dbReference>
<dbReference type="PANTHER" id="PTHR30486">
    <property type="entry name" value="TWITCHING MOTILITY PROTEIN PILT"/>
    <property type="match status" value="1"/>
</dbReference>
<dbReference type="InterPro" id="IPR027417">
    <property type="entry name" value="P-loop_NTPase"/>
</dbReference>
<dbReference type="PANTHER" id="PTHR30486:SF6">
    <property type="entry name" value="TYPE IV PILUS RETRACTATION ATPASE PILT"/>
    <property type="match status" value="1"/>
</dbReference>
<dbReference type="InterPro" id="IPR050921">
    <property type="entry name" value="T4SS_GSP_E_ATPase"/>
</dbReference>
<comment type="function">
    <text evidence="2">Part of the Type IV secretion system.</text>
</comment>
<dbReference type="CDD" id="cd01130">
    <property type="entry name" value="VirB11-like_ATPase"/>
    <property type="match status" value="1"/>
</dbReference>
<evidence type="ECO:0000259" key="3">
    <source>
        <dbReference type="Pfam" id="PF00437"/>
    </source>
</evidence>
<comment type="caution">
    <text evidence="4">The sequence shown here is derived from an EMBL/GenBank/DDBJ whole genome shotgun (WGS) entry which is preliminary data.</text>
</comment>
<dbReference type="Gene3D" id="3.40.50.300">
    <property type="entry name" value="P-loop containing nucleotide triphosphate hydrolases"/>
    <property type="match status" value="1"/>
</dbReference>
<dbReference type="Pfam" id="PF00437">
    <property type="entry name" value="T2SSE"/>
    <property type="match status" value="1"/>
</dbReference>
<dbReference type="SUPFAM" id="SSF52540">
    <property type="entry name" value="P-loop containing nucleoside triphosphate hydrolases"/>
    <property type="match status" value="1"/>
</dbReference>
<dbReference type="PROSITE" id="PS00675">
    <property type="entry name" value="SIGMA54_INTERACT_1"/>
    <property type="match status" value="1"/>
</dbReference>
<dbReference type="InterPro" id="IPR001482">
    <property type="entry name" value="T2SS/T4SS_dom"/>
</dbReference>
<keyword evidence="2" id="KW-0547">Nucleotide-binding</keyword>
<accession>A0A3N0U6L0</accession>
<dbReference type="Proteomes" id="UP000274511">
    <property type="component" value="Unassembled WGS sequence"/>
</dbReference>
<organism evidence="4 5">
    <name type="scientific">Lonsdalea populi</name>
    <dbReference type="NCBI Taxonomy" id="1172565"/>
    <lineage>
        <taxon>Bacteria</taxon>
        <taxon>Pseudomonadati</taxon>
        <taxon>Pseudomonadota</taxon>
        <taxon>Gammaproteobacteria</taxon>
        <taxon>Enterobacterales</taxon>
        <taxon>Pectobacteriaceae</taxon>
        <taxon>Lonsdalea</taxon>
    </lineage>
</organism>
<name>A0A3N0U6L0_9GAMM</name>
<keyword evidence="2" id="KW-0067">ATP-binding</keyword>